<dbReference type="Proteomes" id="UP000564964">
    <property type="component" value="Unassembled WGS sequence"/>
</dbReference>
<reference evidence="4" key="2">
    <citation type="submission" date="2021-03" db="EMBL/GenBank/DDBJ databases">
        <authorList>
            <person name="Jaffe A."/>
        </authorList>
    </citation>
    <scope>NUCLEOTIDE SEQUENCE</scope>
    <source>
        <strain evidence="4">RIFCSPLOWO2_01_FULL_58_19</strain>
    </source>
</reference>
<comment type="caution">
    <text evidence="3">The sequence shown here is derived from an EMBL/GenBank/DDBJ whole genome shotgun (WGS) entry which is preliminary data.</text>
</comment>
<keyword evidence="2" id="KW-0472">Membrane</keyword>
<keyword evidence="2" id="KW-1133">Transmembrane helix</keyword>
<proteinExistence type="predicted"/>
<organism evidence="3 5">
    <name type="scientific">Candidatus Iainarchaeum sp</name>
    <dbReference type="NCBI Taxonomy" id="3101447"/>
    <lineage>
        <taxon>Archaea</taxon>
        <taxon>Candidatus Iainarchaeota</taxon>
        <taxon>Candidatus Iainarchaeia</taxon>
        <taxon>Candidatus Iainarchaeales</taxon>
        <taxon>Candidatus Iainarchaeaceae</taxon>
        <taxon>Candidatus Iainarchaeum</taxon>
    </lineage>
</organism>
<dbReference type="Proteomes" id="UP000678237">
    <property type="component" value="Unassembled WGS sequence"/>
</dbReference>
<feature type="transmembrane region" description="Helical" evidence="2">
    <location>
        <begin position="36"/>
        <end position="57"/>
    </location>
</feature>
<feature type="region of interest" description="Disordered" evidence="1">
    <location>
        <begin position="63"/>
        <end position="107"/>
    </location>
</feature>
<gene>
    <name evidence="3" type="ORF">HA252_00605</name>
    <name evidence="4" type="ORF">J4203_08110</name>
</gene>
<reference evidence="5" key="1">
    <citation type="journal article" date="2020" name="bioRxiv">
        <title>A rank-normalized archaeal taxonomy based on genome phylogeny resolves widespread incomplete and uneven classifications.</title>
        <authorList>
            <person name="Rinke C."/>
            <person name="Chuvochina M."/>
            <person name="Mussig A.J."/>
            <person name="Chaumeil P.-A."/>
            <person name="Waite D.W."/>
            <person name="Whitman W.B."/>
            <person name="Parks D.H."/>
            <person name="Hugenholtz P."/>
        </authorList>
    </citation>
    <scope>NUCLEOTIDE SEQUENCE [LARGE SCALE GENOMIC DNA]</scope>
</reference>
<keyword evidence="2" id="KW-0812">Transmembrane</keyword>
<dbReference type="AlphaFoldDB" id="A0A7J4JH60"/>
<accession>A0A7J4JH60</accession>
<dbReference type="EMBL" id="DUGH01000015">
    <property type="protein sequence ID" value="HIH15889.1"/>
    <property type="molecule type" value="Genomic_DNA"/>
</dbReference>
<feature type="compositionally biased region" description="Basic and acidic residues" evidence="1">
    <location>
        <begin position="89"/>
        <end position="107"/>
    </location>
</feature>
<sequence>MALEAWSKAIVFFPLALLAFYYAVSNNAVQQMGLQVLAPVLGILFLALAFDLFTASWQEKTANAPAAPREAAHRGAGHGGGHGAPAAGHDTHGSHGAGHDGGGHGGH</sequence>
<reference evidence="4" key="3">
    <citation type="submission" date="2021-05" db="EMBL/GenBank/DDBJ databases">
        <title>Protein family content uncovers lineage relationships and bacterial pathway maintenance mechanisms in DPANN archaea.</title>
        <authorList>
            <person name="Castelle C.J."/>
            <person name="Meheust R."/>
            <person name="Jaffe A.L."/>
            <person name="Seitz K."/>
            <person name="Gong X."/>
            <person name="Baker B.J."/>
            <person name="Banfield J.F."/>
        </authorList>
    </citation>
    <scope>NUCLEOTIDE SEQUENCE</scope>
    <source>
        <strain evidence="4">RIFCSPLOWO2_01_FULL_58_19</strain>
    </source>
</reference>
<evidence type="ECO:0000313" key="5">
    <source>
        <dbReference type="Proteomes" id="UP000564964"/>
    </source>
</evidence>
<dbReference type="EMBL" id="JAGVWE010000007">
    <property type="protein sequence ID" value="MBS3063796.1"/>
    <property type="molecule type" value="Genomic_DNA"/>
</dbReference>
<evidence type="ECO:0000313" key="3">
    <source>
        <dbReference type="EMBL" id="HIH15889.1"/>
    </source>
</evidence>
<protein>
    <submittedName>
        <fullName evidence="3">Uncharacterized protein</fullName>
    </submittedName>
</protein>
<evidence type="ECO:0000256" key="2">
    <source>
        <dbReference type="SAM" id="Phobius"/>
    </source>
</evidence>
<feature type="transmembrane region" description="Helical" evidence="2">
    <location>
        <begin position="6"/>
        <end position="24"/>
    </location>
</feature>
<name>A0A7J4JH60_9ARCH</name>
<evidence type="ECO:0000256" key="1">
    <source>
        <dbReference type="SAM" id="MobiDB-lite"/>
    </source>
</evidence>
<evidence type="ECO:0000313" key="4">
    <source>
        <dbReference type="EMBL" id="MBS3063796.1"/>
    </source>
</evidence>